<evidence type="ECO:0000313" key="4">
    <source>
        <dbReference type="EMBL" id="ETW20014.1"/>
    </source>
</evidence>
<keyword evidence="3" id="KW-0732">Signal</keyword>
<keyword evidence="2" id="KW-0472">Membrane</keyword>
<evidence type="ECO:0008006" key="6">
    <source>
        <dbReference type="Google" id="ProtNLM"/>
    </source>
</evidence>
<keyword evidence="2" id="KW-0812">Transmembrane</keyword>
<dbReference type="OrthoDB" id="385699at2759"/>
<feature type="signal peptide" evidence="3">
    <location>
        <begin position="1"/>
        <end position="21"/>
    </location>
</feature>
<sequence>MKFISIKYLSLFFLSILFVHSSYKRYYIKCHDIYISNILISNSSFIFNKNIYLYNILVNDDEINISPFLNIWEDFLYRNESLQSEPFYEENTLEYVNNISQDLERDELYLKKYYIHINNKKINFYDIPYTLSLEQHNENKNITITIFYEYIKTYTINIIRENNHINHNFSSYFYLDNIQLFNEETKEYIPLNTKFKYNNHFYYTSVNEKVHTILVKGLCYNSQMYVKENEIYDKFLFLLNQKIYSNVLIIECRHYEYYDQSAIVHKKTTSHLLNNFLKKKLKSKIIYNNNNNNNEEEAEEEKDGNNKTMKSKKGIYEYIQDVKGKYQKYLYPYKEDNGQHKVQRDNTKNTSNDNIYISTHNNTNHKNNNNNNINSNSNSNSSSSSSNSNYDLYKNIYTFETNLYKNNENNSTHFNDNNVTNKYKDNMIYPNISNKNTSNNEIFKVKKIYRIFYFINIFYNLNIEITKYLYNIIEGNTCILNYTKNKKNDIIINEYICNNFQNYISSFYFDINNKLFAFIKVDKQKNIQRLVHNFLETSFNFSSNIYLYLQSFHDQKIIKINFKTNKSSILFYTKCIVILLVLCSIFIFIYNFSSN</sequence>
<evidence type="ECO:0000313" key="5">
    <source>
        <dbReference type="Proteomes" id="UP000030690"/>
    </source>
</evidence>
<dbReference type="Proteomes" id="UP000030690">
    <property type="component" value="Unassembled WGS sequence"/>
</dbReference>
<feature type="compositionally biased region" description="Low complexity" evidence="1">
    <location>
        <begin position="357"/>
        <end position="387"/>
    </location>
</feature>
<dbReference type="AlphaFoldDB" id="A0A024VC10"/>
<name>A0A024VC10_PLAFA</name>
<feature type="region of interest" description="Disordered" evidence="1">
    <location>
        <begin position="335"/>
        <end position="387"/>
    </location>
</feature>
<protein>
    <recommendedName>
        <fullName evidence="6">6-Cys domain-containing protein</fullName>
    </recommendedName>
</protein>
<reference evidence="4 5" key="1">
    <citation type="submission" date="2013-02" db="EMBL/GenBank/DDBJ databases">
        <title>The Genome Annotation of Plasmodium falciparum Vietnam Oak-Knoll (FVO).</title>
        <authorList>
            <consortium name="The Broad Institute Genome Sequencing Platform"/>
            <consortium name="The Broad Institute Genome Sequencing Center for Infectious Disease"/>
            <person name="Neafsey D."/>
            <person name="Hoffman S."/>
            <person name="Volkman S."/>
            <person name="Rosenthal P."/>
            <person name="Walker B."/>
            <person name="Young S.K."/>
            <person name="Zeng Q."/>
            <person name="Gargeya S."/>
            <person name="Fitzgerald M."/>
            <person name="Haas B."/>
            <person name="Abouelleil A."/>
            <person name="Allen A.W."/>
            <person name="Alvarado L."/>
            <person name="Arachchi H.M."/>
            <person name="Berlin A.M."/>
            <person name="Chapman S.B."/>
            <person name="Gainer-Dewar J."/>
            <person name="Goldberg J."/>
            <person name="Griggs A."/>
            <person name="Gujja S."/>
            <person name="Hansen M."/>
            <person name="Howarth C."/>
            <person name="Imamovic A."/>
            <person name="Ireland A."/>
            <person name="Larimer J."/>
            <person name="McCowan C."/>
            <person name="Murphy C."/>
            <person name="Pearson M."/>
            <person name="Poon T.W."/>
            <person name="Priest M."/>
            <person name="Roberts A."/>
            <person name="Saif S."/>
            <person name="Shea T."/>
            <person name="Sisk P."/>
            <person name="Sykes S."/>
            <person name="Wortman J."/>
            <person name="Nusbaum C."/>
            <person name="Birren B."/>
        </authorList>
    </citation>
    <scope>NUCLEOTIDE SEQUENCE [LARGE SCALE GENOMIC DNA]</scope>
    <source>
        <strain evidence="5">Vietnam Oak-Knoll (FVO)</strain>
    </source>
</reference>
<feature type="chain" id="PRO_5001536020" description="6-Cys domain-containing protein" evidence="3">
    <location>
        <begin position="22"/>
        <end position="595"/>
    </location>
</feature>
<evidence type="ECO:0000256" key="1">
    <source>
        <dbReference type="SAM" id="MobiDB-lite"/>
    </source>
</evidence>
<accession>A0A024VC10</accession>
<keyword evidence="2" id="KW-1133">Transmembrane helix</keyword>
<feature type="transmembrane region" description="Helical" evidence="2">
    <location>
        <begin position="569"/>
        <end position="590"/>
    </location>
</feature>
<feature type="compositionally biased region" description="Basic and acidic residues" evidence="1">
    <location>
        <begin position="335"/>
        <end position="347"/>
    </location>
</feature>
<dbReference type="EMBL" id="KI925025">
    <property type="protein sequence ID" value="ETW20014.1"/>
    <property type="molecule type" value="Genomic_DNA"/>
</dbReference>
<gene>
    <name evidence="4" type="ORF">PFFVO_00915</name>
</gene>
<reference evidence="4 5" key="2">
    <citation type="submission" date="2013-02" db="EMBL/GenBank/DDBJ databases">
        <title>The Genome Sequence of Plasmodium falciparum Vietnam Oak-Knoll (FVO).</title>
        <authorList>
            <consortium name="The Broad Institute Genome Sequencing Platform"/>
            <consortium name="The Broad Institute Genome Sequencing Center for Infectious Disease"/>
            <person name="Neafsey D."/>
            <person name="Cheeseman I."/>
            <person name="Volkman S."/>
            <person name="Adams J."/>
            <person name="Walker B."/>
            <person name="Young S.K."/>
            <person name="Zeng Q."/>
            <person name="Gargeya S."/>
            <person name="Fitzgerald M."/>
            <person name="Haas B."/>
            <person name="Abouelleil A."/>
            <person name="Alvarado L."/>
            <person name="Arachchi H.M."/>
            <person name="Berlin A.M."/>
            <person name="Chapman S.B."/>
            <person name="Dewar J."/>
            <person name="Goldberg J."/>
            <person name="Griggs A."/>
            <person name="Gujja S."/>
            <person name="Hansen M."/>
            <person name="Howarth C."/>
            <person name="Imamovic A."/>
            <person name="Larimer J."/>
            <person name="McCowan C."/>
            <person name="Murphy C."/>
            <person name="Neiman D."/>
            <person name="Pearson M."/>
            <person name="Priest M."/>
            <person name="Roberts A."/>
            <person name="Saif S."/>
            <person name="Shea T."/>
            <person name="Sisk P."/>
            <person name="Sykes S."/>
            <person name="Wortman J."/>
            <person name="Nusbaum C."/>
            <person name="Birren B."/>
        </authorList>
    </citation>
    <scope>NUCLEOTIDE SEQUENCE [LARGE SCALE GENOMIC DNA]</scope>
    <source>
        <strain evidence="5">Vietnam Oak-Knoll (FVO)</strain>
    </source>
</reference>
<organism evidence="4 5">
    <name type="scientific">Plasmodium falciparum Vietnam Oak-Knoll</name>
    <name type="common">FVO</name>
    <dbReference type="NCBI Taxonomy" id="1036723"/>
    <lineage>
        <taxon>Eukaryota</taxon>
        <taxon>Sar</taxon>
        <taxon>Alveolata</taxon>
        <taxon>Apicomplexa</taxon>
        <taxon>Aconoidasida</taxon>
        <taxon>Haemosporida</taxon>
        <taxon>Plasmodiidae</taxon>
        <taxon>Plasmodium</taxon>
        <taxon>Plasmodium (Laverania)</taxon>
    </lineage>
</organism>
<proteinExistence type="predicted"/>
<evidence type="ECO:0000256" key="2">
    <source>
        <dbReference type="SAM" id="Phobius"/>
    </source>
</evidence>
<evidence type="ECO:0000256" key="3">
    <source>
        <dbReference type="SAM" id="SignalP"/>
    </source>
</evidence>